<gene>
    <name evidence="4" type="ORF">TRICI_002886</name>
</gene>
<evidence type="ECO:0000256" key="1">
    <source>
        <dbReference type="SAM" id="MobiDB-lite"/>
    </source>
</evidence>
<dbReference type="InterPro" id="IPR034804">
    <property type="entry name" value="SQR/QFR_C/D"/>
</dbReference>
<dbReference type="SUPFAM" id="SSF81343">
    <property type="entry name" value="Fumarate reductase respiratory complex transmembrane subunits"/>
    <property type="match status" value="1"/>
</dbReference>
<feature type="transmembrane region" description="Helical" evidence="2">
    <location>
        <begin position="123"/>
        <end position="141"/>
    </location>
</feature>
<dbReference type="PANTHER" id="PTHR38409">
    <property type="entry name" value="MDM10-COMPLEMENTING PROTEIN 1"/>
    <property type="match status" value="1"/>
</dbReference>
<accession>A0A642V5I1</accession>
<feature type="region of interest" description="Disordered" evidence="1">
    <location>
        <begin position="1"/>
        <end position="27"/>
    </location>
</feature>
<dbReference type="InterPro" id="IPR012472">
    <property type="entry name" value="MCP1_TM"/>
</dbReference>
<dbReference type="GO" id="GO:0005741">
    <property type="term" value="C:mitochondrial outer membrane"/>
    <property type="evidence" value="ECO:0007669"/>
    <property type="project" value="TreeGrafter"/>
</dbReference>
<reference evidence="4" key="1">
    <citation type="journal article" date="2019" name="G3 (Bethesda)">
        <title>Genome Assemblies of Two Rare Opportunistic Yeast Pathogens: Diutina rugosa (syn. Candida rugosa) and Trichomonascus ciferrii (syn. Candida ciferrii).</title>
        <authorList>
            <person name="Mixao V."/>
            <person name="Saus E."/>
            <person name="Hansen A.P."/>
            <person name="Lass-Florl C."/>
            <person name="Gabaldon T."/>
        </authorList>
    </citation>
    <scope>NUCLEOTIDE SEQUENCE</scope>
    <source>
        <strain evidence="4">CBS 4856</strain>
    </source>
</reference>
<feature type="transmembrane region" description="Helical" evidence="2">
    <location>
        <begin position="82"/>
        <end position="102"/>
    </location>
</feature>
<feature type="transmembrane region" description="Helical" evidence="2">
    <location>
        <begin position="43"/>
        <end position="62"/>
    </location>
</feature>
<feature type="transmembrane region" description="Helical" evidence="2">
    <location>
        <begin position="170"/>
        <end position="191"/>
    </location>
</feature>
<name>A0A642V5I1_9ASCO</name>
<dbReference type="GO" id="GO:0007005">
    <property type="term" value="P:mitochondrion organization"/>
    <property type="evidence" value="ECO:0007669"/>
    <property type="project" value="TreeGrafter"/>
</dbReference>
<feature type="domain" description="Mitochondrial adapter protein MCP1 transmembrane" evidence="3">
    <location>
        <begin position="133"/>
        <end position="201"/>
    </location>
</feature>
<keyword evidence="5" id="KW-1185">Reference proteome</keyword>
<sequence>MSEEKELQEIPPKPIETTDNEPEKKRPSRLLPFLQGVQRYSSYTFSAFLTLHGVSVVAMPLISPEVGNYTVNFTGSVYQEQLIEPFLVYGALGAHVASGIVLRLRSTYLYYKQHDRLPKRPSNLAISGYMIGPLVLGHILATRWMPVWELGDSSIINLDFIAHTLHKLPISTSIALITLVGGVSYHVINGWRRWLGAHSSKAAFRGCIAIAASTIAGAISIIRINSLPENFGWVANQFDQVLRSLYIPV</sequence>
<protein>
    <recommendedName>
        <fullName evidence="3">Mitochondrial adapter protein MCP1 transmembrane domain-containing protein</fullName>
    </recommendedName>
</protein>
<evidence type="ECO:0000259" key="3">
    <source>
        <dbReference type="Pfam" id="PF07950"/>
    </source>
</evidence>
<keyword evidence="2" id="KW-1133">Transmembrane helix</keyword>
<proteinExistence type="predicted"/>
<dbReference type="PANTHER" id="PTHR38409:SF1">
    <property type="entry name" value="MITOCHONDRIAL ADAPTER PROTEIN MCP1"/>
    <property type="match status" value="1"/>
</dbReference>
<evidence type="ECO:0000313" key="4">
    <source>
        <dbReference type="EMBL" id="KAA8914443.1"/>
    </source>
</evidence>
<dbReference type="VEuPathDB" id="FungiDB:TRICI_002886"/>
<dbReference type="Pfam" id="PF07950">
    <property type="entry name" value="MCP1_TM"/>
    <property type="match status" value="1"/>
</dbReference>
<dbReference type="EMBL" id="SWFS01000200">
    <property type="protein sequence ID" value="KAA8914443.1"/>
    <property type="molecule type" value="Genomic_DNA"/>
</dbReference>
<evidence type="ECO:0000256" key="2">
    <source>
        <dbReference type="SAM" id="Phobius"/>
    </source>
</evidence>
<dbReference type="GO" id="GO:0055088">
    <property type="term" value="P:lipid homeostasis"/>
    <property type="evidence" value="ECO:0007669"/>
    <property type="project" value="InterPro"/>
</dbReference>
<dbReference type="Proteomes" id="UP000761534">
    <property type="component" value="Unassembled WGS sequence"/>
</dbReference>
<organism evidence="4 5">
    <name type="scientific">Trichomonascus ciferrii</name>
    <dbReference type="NCBI Taxonomy" id="44093"/>
    <lineage>
        <taxon>Eukaryota</taxon>
        <taxon>Fungi</taxon>
        <taxon>Dikarya</taxon>
        <taxon>Ascomycota</taxon>
        <taxon>Saccharomycotina</taxon>
        <taxon>Dipodascomycetes</taxon>
        <taxon>Dipodascales</taxon>
        <taxon>Trichomonascaceae</taxon>
        <taxon>Trichomonascus</taxon>
        <taxon>Trichomonascus ciferrii complex</taxon>
    </lineage>
</organism>
<evidence type="ECO:0000313" key="5">
    <source>
        <dbReference type="Proteomes" id="UP000761534"/>
    </source>
</evidence>
<dbReference type="InterPro" id="IPR039960">
    <property type="entry name" value="MCP1"/>
</dbReference>
<dbReference type="OrthoDB" id="10259513at2759"/>
<feature type="transmembrane region" description="Helical" evidence="2">
    <location>
        <begin position="203"/>
        <end position="224"/>
    </location>
</feature>
<keyword evidence="2" id="KW-0472">Membrane</keyword>
<comment type="caution">
    <text evidence="4">The sequence shown here is derived from an EMBL/GenBank/DDBJ whole genome shotgun (WGS) entry which is preliminary data.</text>
</comment>
<keyword evidence="2" id="KW-0812">Transmembrane</keyword>
<dbReference type="AlphaFoldDB" id="A0A642V5I1"/>